<evidence type="ECO:0008006" key="4">
    <source>
        <dbReference type="Google" id="ProtNLM"/>
    </source>
</evidence>
<proteinExistence type="predicted"/>
<organism evidence="2 3">
    <name type="scientific">Sphingomonas daechungensis</name>
    <dbReference type="NCBI Taxonomy" id="1176646"/>
    <lineage>
        <taxon>Bacteria</taxon>
        <taxon>Pseudomonadati</taxon>
        <taxon>Pseudomonadota</taxon>
        <taxon>Alphaproteobacteria</taxon>
        <taxon>Sphingomonadales</taxon>
        <taxon>Sphingomonadaceae</taxon>
        <taxon>Sphingomonas</taxon>
    </lineage>
</organism>
<evidence type="ECO:0000313" key="2">
    <source>
        <dbReference type="EMBL" id="QNP43991.1"/>
    </source>
</evidence>
<name>A0ABX6T2B0_9SPHN</name>
<gene>
    <name evidence="2" type="ORF">H9L15_05180</name>
</gene>
<evidence type="ECO:0000256" key="1">
    <source>
        <dbReference type="SAM" id="MobiDB-lite"/>
    </source>
</evidence>
<evidence type="ECO:0000313" key="3">
    <source>
        <dbReference type="Proteomes" id="UP000516134"/>
    </source>
</evidence>
<dbReference type="EMBL" id="CP060780">
    <property type="protein sequence ID" value="QNP43991.1"/>
    <property type="molecule type" value="Genomic_DNA"/>
</dbReference>
<keyword evidence="3" id="KW-1185">Reference proteome</keyword>
<reference evidence="2 3" key="1">
    <citation type="submission" date="2020-08" db="EMBL/GenBank/DDBJ databases">
        <title>Genome sequence of Sphingomonas daechungensis KACC 18115T.</title>
        <authorList>
            <person name="Hyun D.-W."/>
            <person name="Bae J.-W."/>
        </authorList>
    </citation>
    <scope>NUCLEOTIDE SEQUENCE [LARGE SCALE GENOMIC DNA]</scope>
    <source>
        <strain evidence="2 3">KACC 18115</strain>
    </source>
</reference>
<accession>A0ABX6T2B0</accession>
<feature type="region of interest" description="Disordered" evidence="1">
    <location>
        <begin position="231"/>
        <end position="253"/>
    </location>
</feature>
<dbReference type="RefSeq" id="WP_187715414.1">
    <property type="nucleotide sequence ID" value="NZ_CP060780.1"/>
</dbReference>
<sequence length="302" mass="34371">MLNFDPVVRKVRRPDGWTPELQRELIARIAATGTVQSAVWQMGKHATGSEALYKTPSANGFRMSWDAAIIIGRRRNGLDSQPPYTGEVPGIQRRGSKRDLPPEPAPEPVMSDEQKWDLMQAIGAKFLKKVAAERQARLAGQTVAADFYLRQVTFIEVMFDLTATRLGFDTHDVMSKLRRGDHDVTQIASTAFSDWLDAARRKWWTEEGQPERPRHPDVSFLKAHRSVEGKFTTAADEDSTGATTTPARGFTRERWATMKHNEQRAARQWQYGQDAEEQRAYERRAIEEWRARVSTERSDADA</sequence>
<feature type="region of interest" description="Disordered" evidence="1">
    <location>
        <begin position="76"/>
        <end position="110"/>
    </location>
</feature>
<protein>
    <recommendedName>
        <fullName evidence="4">Replication protein</fullName>
    </recommendedName>
</protein>
<dbReference type="Proteomes" id="UP000516134">
    <property type="component" value="Chromosome"/>
</dbReference>